<dbReference type="SUPFAM" id="SSF143100">
    <property type="entry name" value="TTHA1013/TTHA0281-like"/>
    <property type="match status" value="1"/>
</dbReference>
<protein>
    <recommendedName>
        <fullName evidence="2">HicB-like antitoxin of toxin-antitoxin system domain-containing protein</fullName>
    </recommendedName>
</protein>
<name>A0A094Q1U0_9ZZZZ</name>
<proteinExistence type="predicted"/>
<organism evidence="1">
    <name type="scientific">freshwater metagenome</name>
    <dbReference type="NCBI Taxonomy" id="449393"/>
    <lineage>
        <taxon>unclassified sequences</taxon>
        <taxon>metagenomes</taxon>
        <taxon>ecological metagenomes</taxon>
    </lineage>
</organism>
<dbReference type="EMBL" id="JNSL01000049">
    <property type="protein sequence ID" value="KGA18080.1"/>
    <property type="molecule type" value="Genomic_DNA"/>
</dbReference>
<reference evidence="1" key="1">
    <citation type="submission" date="2014-06" db="EMBL/GenBank/DDBJ databases">
        <title>Key roles for freshwater Actinobacteria revealed by deep metagenomic sequencing.</title>
        <authorList>
            <person name="Ghai R."/>
            <person name="Mizuno C.M."/>
            <person name="Picazo A."/>
            <person name="Camacho A."/>
            <person name="Rodriguez-Valera F."/>
        </authorList>
    </citation>
    <scope>NUCLEOTIDE SEQUENCE</scope>
</reference>
<accession>A0A094Q1U0</accession>
<dbReference type="InterPro" id="IPR035069">
    <property type="entry name" value="TTHA1013/TTHA0281-like"/>
</dbReference>
<evidence type="ECO:0008006" key="2">
    <source>
        <dbReference type="Google" id="ProtNLM"/>
    </source>
</evidence>
<comment type="caution">
    <text evidence="1">The sequence shown here is derived from an EMBL/GenBank/DDBJ whole genome shotgun (WGS) entry which is preliminary data.</text>
</comment>
<sequence length="82" mass="8561">MNTQIRPNLLPMQLTAVIWSDPSGGFCSLNPDTGTASQGATVEEALANLEEATTLYLEESPLTSGSPVTGAFVTTFNISNVA</sequence>
<dbReference type="AlphaFoldDB" id="A0A094Q1U0"/>
<gene>
    <name evidence="1" type="ORF">GM51_9090</name>
</gene>
<dbReference type="Gene3D" id="3.30.160.250">
    <property type="match status" value="1"/>
</dbReference>
<evidence type="ECO:0000313" key="1">
    <source>
        <dbReference type="EMBL" id="KGA18080.1"/>
    </source>
</evidence>